<gene>
    <name evidence="2" type="ORF">EYF80_051553</name>
</gene>
<proteinExistence type="predicted"/>
<protein>
    <submittedName>
        <fullName evidence="2">Uncharacterized protein</fullName>
    </submittedName>
</protein>
<feature type="compositionally biased region" description="Basic and acidic residues" evidence="1">
    <location>
        <begin position="56"/>
        <end position="65"/>
    </location>
</feature>
<evidence type="ECO:0000256" key="1">
    <source>
        <dbReference type="SAM" id="MobiDB-lite"/>
    </source>
</evidence>
<feature type="region of interest" description="Disordered" evidence="1">
    <location>
        <begin position="39"/>
        <end position="65"/>
    </location>
</feature>
<dbReference type="EMBL" id="SRLO01001387">
    <property type="protein sequence ID" value="TNN38281.1"/>
    <property type="molecule type" value="Genomic_DNA"/>
</dbReference>
<evidence type="ECO:0000313" key="3">
    <source>
        <dbReference type="Proteomes" id="UP000314294"/>
    </source>
</evidence>
<dbReference type="AlphaFoldDB" id="A0A4Z2FBK7"/>
<accession>A0A4Z2FBK7</accession>
<evidence type="ECO:0000313" key="2">
    <source>
        <dbReference type="EMBL" id="TNN38281.1"/>
    </source>
</evidence>
<keyword evidence="3" id="KW-1185">Reference proteome</keyword>
<dbReference type="Proteomes" id="UP000314294">
    <property type="component" value="Unassembled WGS sequence"/>
</dbReference>
<reference evidence="2 3" key="1">
    <citation type="submission" date="2019-03" db="EMBL/GenBank/DDBJ databases">
        <title>First draft genome of Liparis tanakae, snailfish: a comprehensive survey of snailfish specific genes.</title>
        <authorList>
            <person name="Kim W."/>
            <person name="Song I."/>
            <person name="Jeong J.-H."/>
            <person name="Kim D."/>
            <person name="Kim S."/>
            <person name="Ryu S."/>
            <person name="Song J.Y."/>
            <person name="Lee S.K."/>
        </authorList>
    </citation>
    <scope>NUCLEOTIDE SEQUENCE [LARGE SCALE GENOMIC DNA]</scope>
    <source>
        <tissue evidence="2">Muscle</tissue>
    </source>
</reference>
<organism evidence="2 3">
    <name type="scientific">Liparis tanakae</name>
    <name type="common">Tanaka's snailfish</name>
    <dbReference type="NCBI Taxonomy" id="230148"/>
    <lineage>
        <taxon>Eukaryota</taxon>
        <taxon>Metazoa</taxon>
        <taxon>Chordata</taxon>
        <taxon>Craniata</taxon>
        <taxon>Vertebrata</taxon>
        <taxon>Euteleostomi</taxon>
        <taxon>Actinopterygii</taxon>
        <taxon>Neopterygii</taxon>
        <taxon>Teleostei</taxon>
        <taxon>Neoteleostei</taxon>
        <taxon>Acanthomorphata</taxon>
        <taxon>Eupercaria</taxon>
        <taxon>Perciformes</taxon>
        <taxon>Cottioidei</taxon>
        <taxon>Cottales</taxon>
        <taxon>Liparidae</taxon>
        <taxon>Liparis</taxon>
    </lineage>
</organism>
<comment type="caution">
    <text evidence="2">The sequence shown here is derived from an EMBL/GenBank/DDBJ whole genome shotgun (WGS) entry which is preliminary data.</text>
</comment>
<sequence>MVEIVMKPPWSLLTVSGTTQRPLRRVTRRFRMETLGGAMKSAGRRHVSGEINRSVNDIHQKEERM</sequence>
<name>A0A4Z2FBK7_9TELE</name>